<dbReference type="GO" id="GO:0008483">
    <property type="term" value="F:transaminase activity"/>
    <property type="evidence" value="ECO:0007669"/>
    <property type="project" value="UniProtKB-KW"/>
</dbReference>
<keyword evidence="3" id="KW-0808">Transferase</keyword>
<organism evidence="3 4">
    <name type="scientific">Candidatus Acidiferrum panamense</name>
    <dbReference type="NCBI Taxonomy" id="2741543"/>
    <lineage>
        <taxon>Bacteria</taxon>
        <taxon>Pseudomonadati</taxon>
        <taxon>Acidobacteriota</taxon>
        <taxon>Terriglobia</taxon>
        <taxon>Candidatus Acidiferrales</taxon>
        <taxon>Candidatus Acidiferrum</taxon>
    </lineage>
</organism>
<evidence type="ECO:0000313" key="4">
    <source>
        <dbReference type="Proteomes" id="UP000567293"/>
    </source>
</evidence>
<accession>A0A7V8NS85</accession>
<dbReference type="Pfam" id="PF00266">
    <property type="entry name" value="Aminotran_5"/>
    <property type="match status" value="1"/>
</dbReference>
<dbReference type="Gene3D" id="3.40.640.10">
    <property type="entry name" value="Type I PLP-dependent aspartate aminotransferase-like (Major domain)"/>
    <property type="match status" value="1"/>
</dbReference>
<keyword evidence="4" id="KW-1185">Reference proteome</keyword>
<keyword evidence="1" id="KW-0663">Pyridoxal phosphate</keyword>
<protein>
    <submittedName>
        <fullName evidence="3">Aminotransferase class V-fold PLP-dependent enzyme</fullName>
    </submittedName>
</protein>
<proteinExistence type="predicted"/>
<dbReference type="InterPro" id="IPR000192">
    <property type="entry name" value="Aminotrans_V_dom"/>
</dbReference>
<evidence type="ECO:0000256" key="1">
    <source>
        <dbReference type="ARBA" id="ARBA00022898"/>
    </source>
</evidence>
<dbReference type="Proteomes" id="UP000567293">
    <property type="component" value="Unassembled WGS sequence"/>
</dbReference>
<dbReference type="InterPro" id="IPR015422">
    <property type="entry name" value="PyrdxlP-dep_Trfase_small"/>
</dbReference>
<dbReference type="PANTHER" id="PTHR43092:SF6">
    <property type="entry name" value="BLR1280 PROTEIN"/>
    <property type="match status" value="1"/>
</dbReference>
<gene>
    <name evidence="3" type="ORF">HRJ53_16510</name>
</gene>
<dbReference type="InterPro" id="IPR006311">
    <property type="entry name" value="TAT_signal"/>
</dbReference>
<dbReference type="PROSITE" id="PS51318">
    <property type="entry name" value="TAT"/>
    <property type="match status" value="1"/>
</dbReference>
<dbReference type="EMBL" id="JACDQQ010001585">
    <property type="protein sequence ID" value="MBA0086584.1"/>
    <property type="molecule type" value="Genomic_DNA"/>
</dbReference>
<comment type="caution">
    <text evidence="3">The sequence shown here is derived from an EMBL/GenBank/DDBJ whole genome shotgun (WGS) entry which is preliminary data.</text>
</comment>
<dbReference type="InterPro" id="IPR015424">
    <property type="entry name" value="PyrdxlP-dep_Trfase"/>
</dbReference>
<evidence type="ECO:0000313" key="3">
    <source>
        <dbReference type="EMBL" id="MBA0086584.1"/>
    </source>
</evidence>
<name>A0A7V8NS85_9BACT</name>
<dbReference type="AlphaFoldDB" id="A0A7V8NS85"/>
<reference evidence="3" key="1">
    <citation type="submission" date="2020-06" db="EMBL/GenBank/DDBJ databases">
        <title>Legume-microbial interactions unlock mineral nutrients during tropical forest succession.</title>
        <authorList>
            <person name="Epihov D.Z."/>
        </authorList>
    </citation>
    <scope>NUCLEOTIDE SEQUENCE [LARGE SCALE GENOMIC DNA]</scope>
    <source>
        <strain evidence="3">Pan2503</strain>
    </source>
</reference>
<dbReference type="PANTHER" id="PTHR43092">
    <property type="entry name" value="L-CYSTEINE DESULFHYDRASE"/>
    <property type="match status" value="1"/>
</dbReference>
<dbReference type="SUPFAM" id="SSF53383">
    <property type="entry name" value="PLP-dependent transferases"/>
    <property type="match status" value="1"/>
</dbReference>
<dbReference type="Gene3D" id="3.90.1150.10">
    <property type="entry name" value="Aspartate Aminotransferase, domain 1"/>
    <property type="match status" value="1"/>
</dbReference>
<dbReference type="InterPro" id="IPR015421">
    <property type="entry name" value="PyrdxlP-dep_Trfase_major"/>
</dbReference>
<evidence type="ECO:0000259" key="2">
    <source>
        <dbReference type="Pfam" id="PF00266"/>
    </source>
</evidence>
<sequence>MSAGVSRREFLYGAEAVVLASLLNRAYAGVAPEDLAGDEEFWTKIRSAYVRDPKLINLNNGGVAPAPTGVLDAEIEAIRYSNQLPAYRMWHDLEPGIEEVRKRLARMWNADPECLAITRNASESLQIAQFGLDLRPGDEVLTTSQDYPRMITTWQQRERREKIVLKQLNFAVPVRHPADLVEMFERAMTPRTRVLHVSHVVFMTGQIFPVKEICALAREQGITSVVDGAHAFAHVPFQFSDVDCDFYGASLHKWLSAPIGTGLLYVRKDRIEKHWALMAAPQSLDKNIRKFEEIGTHPAAMHNATLQALEFHEQIGADRKFARLRYLKNRWAERLSKVPGAKVLVELEPNQSGAFGTIHFDSIVPGKLCDGLLNQYNIVATPITGPGFNGIRVSSNVYTSPEEIDQFCAAVEAIVPRL</sequence>
<feature type="domain" description="Aminotransferase class V" evidence="2">
    <location>
        <begin position="57"/>
        <end position="406"/>
    </location>
</feature>
<keyword evidence="3" id="KW-0032">Aminotransferase</keyword>